<dbReference type="NCBIfam" id="TIGR00479">
    <property type="entry name" value="rumA"/>
    <property type="match status" value="1"/>
</dbReference>
<feature type="binding site" evidence="4">
    <location>
        <position position="316"/>
    </location>
    <ligand>
        <name>S-adenosyl-L-methionine</name>
        <dbReference type="ChEBI" id="CHEBI:59789"/>
    </ligand>
</feature>
<evidence type="ECO:0000256" key="3">
    <source>
        <dbReference type="ARBA" id="ARBA00022691"/>
    </source>
</evidence>
<dbReference type="HOGENOM" id="CLU_014689_7_0_9"/>
<dbReference type="FunFam" id="3.40.50.150:FF:000009">
    <property type="entry name" value="23S rRNA (Uracil(1939)-C(5))-methyltransferase RlmD"/>
    <property type="match status" value="1"/>
</dbReference>
<dbReference type="GO" id="GO:0070475">
    <property type="term" value="P:rRNA base methylation"/>
    <property type="evidence" value="ECO:0007669"/>
    <property type="project" value="TreeGrafter"/>
</dbReference>
<gene>
    <name evidence="7" type="ORF">EubceDRAFT1_0571</name>
</gene>
<evidence type="ECO:0000256" key="5">
    <source>
        <dbReference type="PROSITE-ProRule" id="PRU10015"/>
    </source>
</evidence>
<protein>
    <submittedName>
        <fullName evidence="7">23S rRNA (Uracil-5-)-methyltransferase RumA</fullName>
    </submittedName>
</protein>
<dbReference type="PROSITE" id="PS51687">
    <property type="entry name" value="SAM_MT_RNA_M5U"/>
    <property type="match status" value="1"/>
</dbReference>
<dbReference type="OrthoDB" id="9804590at2"/>
<dbReference type="Pfam" id="PF05958">
    <property type="entry name" value="tRNA_U5-meth_tr"/>
    <property type="match status" value="1"/>
</dbReference>
<evidence type="ECO:0000256" key="6">
    <source>
        <dbReference type="SAM" id="MobiDB-lite"/>
    </source>
</evidence>
<dbReference type="PANTHER" id="PTHR11061">
    <property type="entry name" value="RNA M5U METHYLTRANSFERASE"/>
    <property type="match status" value="1"/>
</dbReference>
<sequence>MENRNARYAGGKKTGTKNTGRKPAKEVKASVRQRGEKSITSEKTAKPAKVAKPSATSACRIDKKCGGCVYLRHTYEEQLAIKEKQVRCLMEGIAKVRPVTGMENPYHYRNKVNAAFQRKRDGKIVSGIYEEGTHNVIPVSSCLIEDQKADEIIGTIRRLALSFKVRIYDEDHGSGLLRHVMIRRGHVSGQILVILVVASPVFPSKNNFVKALRAAHPEITSVVLNVNDKQTSMVLGSRNITLYGKGYIEDILCGCRFRISPSSFYQINSVQTEKLYGKAIELAELTGEETVFDAYCGIGTIGITASAGAGRVIGVELNKDAVRDAAINAKLNDIPNIRFYADDAGRFLTEMAARGEKADVLFMDPPRSGSTEVFMKAAFEMEPSRIVYVSCDPETMARDLRYLRKNYNVGEIWPFDMFPWTRSIECVTVLKRKNLRK</sequence>
<evidence type="ECO:0000256" key="2">
    <source>
        <dbReference type="ARBA" id="ARBA00022679"/>
    </source>
</evidence>
<dbReference type="FunFam" id="2.40.50.1070:FF:000003">
    <property type="entry name" value="23S rRNA (Uracil-5-)-methyltransferase RumA"/>
    <property type="match status" value="1"/>
</dbReference>
<dbReference type="PANTHER" id="PTHR11061:SF30">
    <property type="entry name" value="TRNA (URACIL(54)-C(5))-METHYLTRANSFERASE"/>
    <property type="match status" value="1"/>
</dbReference>
<feature type="active site" evidence="5">
    <location>
        <position position="391"/>
    </location>
</feature>
<evidence type="ECO:0000256" key="4">
    <source>
        <dbReference type="PROSITE-ProRule" id="PRU01024"/>
    </source>
</evidence>
<keyword evidence="2 4" id="KW-0808">Transferase</keyword>
<dbReference type="GO" id="GO:0070041">
    <property type="term" value="F:rRNA (uridine-C5-)-methyltransferase activity"/>
    <property type="evidence" value="ECO:0007669"/>
    <property type="project" value="TreeGrafter"/>
</dbReference>
<dbReference type="Gene3D" id="2.40.50.1070">
    <property type="match status" value="1"/>
</dbReference>
<feature type="binding site" evidence="4">
    <location>
        <position position="266"/>
    </location>
    <ligand>
        <name>S-adenosyl-L-methionine</name>
        <dbReference type="ChEBI" id="CHEBI:59789"/>
    </ligand>
</feature>
<dbReference type="InterPro" id="IPR030390">
    <property type="entry name" value="MeTrfase_TrmA_AS"/>
</dbReference>
<evidence type="ECO:0000313" key="7">
    <source>
        <dbReference type="EMBL" id="EIM56412.1"/>
    </source>
</evidence>
<feature type="binding site" evidence="4">
    <location>
        <position position="364"/>
    </location>
    <ligand>
        <name>S-adenosyl-L-methionine</name>
        <dbReference type="ChEBI" id="CHEBI:59789"/>
    </ligand>
</feature>
<dbReference type="Gene3D" id="3.40.50.150">
    <property type="entry name" value="Vaccinia Virus protein VP39"/>
    <property type="match status" value="1"/>
</dbReference>
<evidence type="ECO:0000256" key="1">
    <source>
        <dbReference type="ARBA" id="ARBA00022603"/>
    </source>
</evidence>
<feature type="active site" description="Nucleophile" evidence="4">
    <location>
        <position position="391"/>
    </location>
</feature>
<feature type="binding site" evidence="4">
    <location>
        <position position="295"/>
    </location>
    <ligand>
        <name>S-adenosyl-L-methionine</name>
        <dbReference type="ChEBI" id="CHEBI:59789"/>
    </ligand>
</feature>
<feature type="region of interest" description="Disordered" evidence="6">
    <location>
        <begin position="1"/>
        <end position="47"/>
    </location>
</feature>
<proteinExistence type="inferred from homology"/>
<dbReference type="AlphaFoldDB" id="I5ARI9"/>
<dbReference type="Proteomes" id="UP000005753">
    <property type="component" value="Chromosome"/>
</dbReference>
<keyword evidence="8" id="KW-1185">Reference proteome</keyword>
<dbReference type="EMBL" id="CM001487">
    <property type="protein sequence ID" value="EIM56412.1"/>
    <property type="molecule type" value="Genomic_DNA"/>
</dbReference>
<dbReference type="PROSITE" id="PS01230">
    <property type="entry name" value="TRMA_1"/>
    <property type="match status" value="1"/>
</dbReference>
<name>I5ARI9_EUBC6</name>
<dbReference type="SUPFAM" id="SSF53335">
    <property type="entry name" value="S-adenosyl-L-methionine-dependent methyltransferases"/>
    <property type="match status" value="1"/>
</dbReference>
<keyword evidence="1 4" id="KW-0489">Methyltransferase</keyword>
<dbReference type="CDD" id="cd02440">
    <property type="entry name" value="AdoMet_MTases"/>
    <property type="match status" value="1"/>
</dbReference>
<dbReference type="InterPro" id="IPR010280">
    <property type="entry name" value="U5_MeTrfase_fam"/>
</dbReference>
<dbReference type="STRING" id="633697.EubceDRAFT1_0571"/>
<evidence type="ECO:0000313" key="8">
    <source>
        <dbReference type="Proteomes" id="UP000005753"/>
    </source>
</evidence>
<feature type="compositionally biased region" description="Basic and acidic residues" evidence="6">
    <location>
        <begin position="23"/>
        <end position="45"/>
    </location>
</feature>
<keyword evidence="3 4" id="KW-0949">S-adenosyl-L-methionine</keyword>
<dbReference type="InterPro" id="IPR029063">
    <property type="entry name" value="SAM-dependent_MTases_sf"/>
</dbReference>
<accession>I5ARI9</accession>
<dbReference type="eggNOG" id="COG2265">
    <property type="taxonomic scope" value="Bacteria"/>
</dbReference>
<comment type="similarity">
    <text evidence="4">Belongs to the class I-like SAM-binding methyltransferase superfamily. RNA M5U methyltransferase family.</text>
</comment>
<reference evidence="7 8" key="1">
    <citation type="submission" date="2010-08" db="EMBL/GenBank/DDBJ databases">
        <authorList>
            <consortium name="US DOE Joint Genome Institute (JGI-PGF)"/>
            <person name="Lucas S."/>
            <person name="Copeland A."/>
            <person name="Lapidus A."/>
            <person name="Cheng J.-F."/>
            <person name="Bruce D."/>
            <person name="Goodwin L."/>
            <person name="Pitluck S."/>
            <person name="Land M.L."/>
            <person name="Hauser L."/>
            <person name="Chang Y.-J."/>
            <person name="Anderson I.J."/>
            <person name="Johnson E."/>
            <person name="Mulhopadhyay B."/>
            <person name="Kyrpides N."/>
            <person name="Woyke T.J."/>
        </authorList>
    </citation>
    <scope>NUCLEOTIDE SEQUENCE [LARGE SCALE GENOMIC DNA]</scope>
    <source>
        <strain evidence="7 8">6</strain>
    </source>
</reference>
<reference evidence="7 8" key="2">
    <citation type="submission" date="2012-02" db="EMBL/GenBank/DDBJ databases">
        <title>Improved High-Quality Draft sequence of Eubacterium cellulosolvens 6.</title>
        <authorList>
            <consortium name="US DOE Joint Genome Institute"/>
            <person name="Lucas S."/>
            <person name="Han J."/>
            <person name="Lapidus A."/>
            <person name="Cheng J.-F."/>
            <person name="Goodwin L."/>
            <person name="Pitluck S."/>
            <person name="Peters L."/>
            <person name="Mikhailova N."/>
            <person name="Gu W."/>
            <person name="Detter J.C."/>
            <person name="Han C."/>
            <person name="Tapia R."/>
            <person name="Land M."/>
            <person name="Hauser L."/>
            <person name="Kyrpides N."/>
            <person name="Ivanova N."/>
            <person name="Pagani I."/>
            <person name="Johnson E."/>
            <person name="Mukhopadhyay B."/>
            <person name="Anderson I."/>
            <person name="Woyke T."/>
        </authorList>
    </citation>
    <scope>NUCLEOTIDE SEQUENCE [LARGE SCALE GENOMIC DNA]</scope>
    <source>
        <strain evidence="7 8">6</strain>
    </source>
</reference>
<organism evidence="7 8">
    <name type="scientific">Eubacterium cellulosolvens (strain ATCC 43171 / JCM 9499 / 6)</name>
    <name type="common">Cillobacterium cellulosolvens</name>
    <dbReference type="NCBI Taxonomy" id="633697"/>
    <lineage>
        <taxon>Bacteria</taxon>
        <taxon>Bacillati</taxon>
        <taxon>Bacillota</taxon>
        <taxon>Clostridia</taxon>
        <taxon>Eubacteriales</taxon>
        <taxon>Eubacteriaceae</taxon>
        <taxon>Eubacterium</taxon>
    </lineage>
</organism>